<dbReference type="OrthoDB" id="9782006at2"/>
<evidence type="ECO:0000259" key="8">
    <source>
        <dbReference type="PROSITE" id="PS50156"/>
    </source>
</evidence>
<keyword evidence="4 7" id="KW-0812">Transmembrane</keyword>
<dbReference type="PANTHER" id="PTHR33406">
    <property type="entry name" value="MEMBRANE PROTEIN MJ1562-RELATED"/>
    <property type="match status" value="1"/>
</dbReference>
<organism evidence="9 10">
    <name type="scientific">Paenibacillus pini JCM 16418</name>
    <dbReference type="NCBI Taxonomy" id="1236976"/>
    <lineage>
        <taxon>Bacteria</taxon>
        <taxon>Bacillati</taxon>
        <taxon>Bacillota</taxon>
        <taxon>Bacilli</taxon>
        <taxon>Bacillales</taxon>
        <taxon>Paenibacillaceae</taxon>
        <taxon>Paenibacillus</taxon>
    </lineage>
</organism>
<proteinExistence type="inferred from homology"/>
<reference evidence="9 10" key="1">
    <citation type="journal article" date="2014" name="Genome Announc.">
        <title>Draft Genome Sequence of Paenibacillus pini JCM 16418T, Isolated from the Rhizosphere of Pine Tree.</title>
        <authorList>
            <person name="Yuki M."/>
            <person name="Oshima K."/>
            <person name="Suda W."/>
            <person name="Oshida Y."/>
            <person name="Kitamura K."/>
            <person name="Iida Y."/>
            <person name="Hattori M."/>
            <person name="Ohkuma M."/>
        </authorList>
    </citation>
    <scope>NUCLEOTIDE SEQUENCE [LARGE SCALE GENOMIC DNA]</scope>
    <source>
        <strain evidence="9 10">JCM 16418</strain>
    </source>
</reference>
<dbReference type="InterPro" id="IPR000731">
    <property type="entry name" value="SSD"/>
</dbReference>
<dbReference type="PROSITE" id="PS50156">
    <property type="entry name" value="SSD"/>
    <property type="match status" value="1"/>
</dbReference>
<keyword evidence="6 7" id="KW-0472">Membrane</keyword>
<evidence type="ECO:0000313" key="10">
    <source>
        <dbReference type="Proteomes" id="UP000019364"/>
    </source>
</evidence>
<feature type="transmembrane region" description="Helical" evidence="7">
    <location>
        <begin position="308"/>
        <end position="330"/>
    </location>
</feature>
<dbReference type="InterPro" id="IPR004869">
    <property type="entry name" value="MMPL_dom"/>
</dbReference>
<evidence type="ECO:0000256" key="1">
    <source>
        <dbReference type="ARBA" id="ARBA00004651"/>
    </source>
</evidence>
<name>W7YJ11_9BACL</name>
<evidence type="ECO:0000256" key="6">
    <source>
        <dbReference type="ARBA" id="ARBA00023136"/>
    </source>
</evidence>
<dbReference type="eggNOG" id="COG1511">
    <property type="taxonomic scope" value="Bacteria"/>
</dbReference>
<dbReference type="Gene3D" id="1.20.1640.10">
    <property type="entry name" value="Multidrug efflux transporter AcrB transmembrane domain"/>
    <property type="match status" value="2"/>
</dbReference>
<feature type="transmembrane region" description="Helical" evidence="7">
    <location>
        <begin position="358"/>
        <end position="377"/>
    </location>
</feature>
<dbReference type="GO" id="GO:0005886">
    <property type="term" value="C:plasma membrane"/>
    <property type="evidence" value="ECO:0007669"/>
    <property type="project" value="UniProtKB-SubCell"/>
</dbReference>
<keyword evidence="3" id="KW-1003">Cell membrane</keyword>
<dbReference type="Proteomes" id="UP000019364">
    <property type="component" value="Unassembled WGS sequence"/>
</dbReference>
<evidence type="ECO:0000313" key="9">
    <source>
        <dbReference type="EMBL" id="GAF08462.1"/>
    </source>
</evidence>
<gene>
    <name evidence="9" type="ORF">JCM16418_2541</name>
</gene>
<keyword evidence="5 7" id="KW-1133">Transmembrane helix</keyword>
<evidence type="ECO:0000256" key="5">
    <source>
        <dbReference type="ARBA" id="ARBA00022989"/>
    </source>
</evidence>
<feature type="domain" description="SSD" evidence="8">
    <location>
        <begin position="198"/>
        <end position="332"/>
    </location>
</feature>
<dbReference type="STRING" id="1236976.JCM16418_2541"/>
<sequence length="1030" mass="110150">MRNIIKWRWIILALWIVATVLLTVFQPNVNAILEQRGQDPLPASSPSKVAGKLLNEMTGVKGTSDIIVFNRDTKLSDTDMKQIETGIKGMKDHQEELGFSQLLDPFTMPDAKSSLISEDGTTLMVNFSLDKKGRNVDDIQKQFDDVFKEVKVPYYLSGEDFIQNDYIKASTSGVEKSAALTVIFILAVLIIMFRSIIIPFVSLAAVGVSYLCSMGIAAQIIDKLNFPVTSVTQMLLILILFGIGTDYNILLFNRFKEELGHGHSVDEAIVASYKTAGKTIIYSILTVFIAFAGLSFSGFGIYKSANVVAIGTVVLLLEILTLTPFLMKVLGPKLFWPSKKVAGHKDSRFWAKLTQISVKHPILTTAIIVILLIPVLLTSGQKLSFDQLEELGDGYPSTKGFNMVAEHFSRGQALPTMVVIKDNKAMDNNDSLGIVDKLTDKLKALDGVKSVASITQPQSKPIDEFYISNQTEDVTSGINASKDGVDQIKNGLDQIGDKLSTPDFSSADQLVSGTGQVKQGYDQITAALGQVSDGIGQGADGAGKLSQGIAKLKNGLNTVSTNTTKINQGLSSLSKGYMSLAGGYKQVSGQIPQIQQGLTGMNALIGGLGASHSELADDPNYVKLKQTGEGLVSGLTQLNGGLAELNANYAKLNTSFAQATGGLSQIQSAQAQMVTGLAALQSGADELATGLKKGDSGSREITANMKKLNTALGSVKDGQQKLISGLSELSGGMSQLKDGIDKSGNGLGDISDGLGKTGDFLTQLSSSKTFFLPREALESSDFKIAEDNFMSKDRKITKLIVILKDDPYSPAAMKTIEKINDTLSSSLKGTVLGKAEYGAAGPSSTTYDTNKAQLKAFNSTAVIVIIGVFIVLLFVIRSFWPAVYIVLSLVASYYVAMSASKLVTTYIIGADGVSSFVPFFSFIVIVAVGVDYSIFLMERFKEYGHMDPGEAIVRAAKSVGGVIISAMVILGGTFATLIPSGLVLLIELAAAVIVGLLVLCFILLPMLVPALMVLPGAFQRKATRKHTEEL</sequence>
<feature type="transmembrane region" description="Helical" evidence="7">
    <location>
        <begin position="200"/>
        <end position="221"/>
    </location>
</feature>
<dbReference type="RefSeq" id="WP_036648848.1">
    <property type="nucleotide sequence ID" value="NZ_BAVZ01000006.1"/>
</dbReference>
<feature type="transmembrane region" description="Helical" evidence="7">
    <location>
        <begin position="856"/>
        <end position="876"/>
    </location>
</feature>
<dbReference type="PANTHER" id="PTHR33406:SF6">
    <property type="entry name" value="MEMBRANE PROTEIN YDGH-RELATED"/>
    <property type="match status" value="1"/>
</dbReference>
<feature type="transmembrane region" description="Helical" evidence="7">
    <location>
        <begin position="280"/>
        <end position="302"/>
    </location>
</feature>
<dbReference type="EMBL" id="BAVZ01000006">
    <property type="protein sequence ID" value="GAF08462.1"/>
    <property type="molecule type" value="Genomic_DNA"/>
</dbReference>
<accession>W7YJ11</accession>
<evidence type="ECO:0000256" key="2">
    <source>
        <dbReference type="ARBA" id="ARBA00010157"/>
    </source>
</evidence>
<evidence type="ECO:0000256" key="7">
    <source>
        <dbReference type="SAM" id="Phobius"/>
    </source>
</evidence>
<dbReference type="eggNOG" id="COG2409">
    <property type="taxonomic scope" value="Bacteria"/>
</dbReference>
<dbReference type="AlphaFoldDB" id="W7YJ11"/>
<keyword evidence="10" id="KW-1185">Reference proteome</keyword>
<comment type="subcellular location">
    <subcellularLocation>
        <location evidence="1">Cell membrane</location>
        <topology evidence="1">Multi-pass membrane protein</topology>
    </subcellularLocation>
</comment>
<protein>
    <recommendedName>
        <fullName evidence="8">SSD domain-containing protein</fullName>
    </recommendedName>
</protein>
<feature type="transmembrane region" description="Helical" evidence="7">
    <location>
        <begin position="984"/>
        <end position="1014"/>
    </location>
</feature>
<feature type="transmembrane region" description="Helical" evidence="7">
    <location>
        <begin position="177"/>
        <end position="193"/>
    </location>
</feature>
<comment type="similarity">
    <text evidence="2">Belongs to the resistance-nodulation-cell division (RND) (TC 2.A.6) family. MmpL subfamily.</text>
</comment>
<dbReference type="InterPro" id="IPR050545">
    <property type="entry name" value="Mycobact_MmpL"/>
</dbReference>
<comment type="caution">
    <text evidence="9">The sequence shown here is derived from an EMBL/GenBank/DDBJ whole genome shotgun (WGS) entry which is preliminary data.</text>
</comment>
<dbReference type="Pfam" id="PF03176">
    <property type="entry name" value="MMPL"/>
    <property type="match status" value="2"/>
</dbReference>
<dbReference type="Gene3D" id="1.10.287.950">
    <property type="entry name" value="Methyl-accepting chemotaxis protein"/>
    <property type="match status" value="2"/>
</dbReference>
<evidence type="ECO:0000256" key="4">
    <source>
        <dbReference type="ARBA" id="ARBA00022692"/>
    </source>
</evidence>
<feature type="transmembrane region" description="Helical" evidence="7">
    <location>
        <begin position="915"/>
        <end position="937"/>
    </location>
</feature>
<feature type="transmembrane region" description="Helical" evidence="7">
    <location>
        <begin position="883"/>
        <end position="909"/>
    </location>
</feature>
<feature type="transmembrane region" description="Helical" evidence="7">
    <location>
        <begin position="958"/>
        <end position="978"/>
    </location>
</feature>
<feature type="transmembrane region" description="Helical" evidence="7">
    <location>
        <begin position="233"/>
        <end position="252"/>
    </location>
</feature>
<dbReference type="SUPFAM" id="SSF82866">
    <property type="entry name" value="Multidrug efflux transporter AcrB transmembrane domain"/>
    <property type="match status" value="2"/>
</dbReference>
<evidence type="ECO:0000256" key="3">
    <source>
        <dbReference type="ARBA" id="ARBA00022475"/>
    </source>
</evidence>